<dbReference type="SMART" id="SM00146">
    <property type="entry name" value="PI3Kc"/>
    <property type="match status" value="1"/>
</dbReference>
<reference evidence="14" key="2">
    <citation type="submission" date="2024-10" db="UniProtKB">
        <authorList>
            <consortium name="EnsemblProtists"/>
        </authorList>
    </citation>
    <scope>IDENTIFICATION</scope>
</reference>
<feature type="domain" description="PI3K/PI4K catalytic" evidence="11">
    <location>
        <begin position="736"/>
        <end position="1022"/>
    </location>
</feature>
<dbReference type="PIRSF" id="PIRSF000587">
    <property type="entry name" value="PI3K_Vps34"/>
    <property type="match status" value="1"/>
</dbReference>
<dbReference type="PROSITE" id="PS00916">
    <property type="entry name" value="PI3_4_KINASE_2"/>
    <property type="match status" value="1"/>
</dbReference>
<reference evidence="15" key="1">
    <citation type="journal article" date="2013" name="Nature">
        <title>Pan genome of the phytoplankton Emiliania underpins its global distribution.</title>
        <authorList>
            <person name="Read B.A."/>
            <person name="Kegel J."/>
            <person name="Klute M.J."/>
            <person name="Kuo A."/>
            <person name="Lefebvre S.C."/>
            <person name="Maumus F."/>
            <person name="Mayer C."/>
            <person name="Miller J."/>
            <person name="Monier A."/>
            <person name="Salamov A."/>
            <person name="Young J."/>
            <person name="Aguilar M."/>
            <person name="Claverie J.M."/>
            <person name="Frickenhaus S."/>
            <person name="Gonzalez K."/>
            <person name="Herman E.K."/>
            <person name="Lin Y.C."/>
            <person name="Napier J."/>
            <person name="Ogata H."/>
            <person name="Sarno A.F."/>
            <person name="Shmutz J."/>
            <person name="Schroeder D."/>
            <person name="de Vargas C."/>
            <person name="Verret F."/>
            <person name="von Dassow P."/>
            <person name="Valentin K."/>
            <person name="Van de Peer Y."/>
            <person name="Wheeler G."/>
            <person name="Dacks J.B."/>
            <person name="Delwiche C.F."/>
            <person name="Dyhrman S.T."/>
            <person name="Glockner G."/>
            <person name="John U."/>
            <person name="Richards T."/>
            <person name="Worden A.Z."/>
            <person name="Zhang X."/>
            <person name="Grigoriev I.V."/>
            <person name="Allen A.E."/>
            <person name="Bidle K."/>
            <person name="Borodovsky M."/>
            <person name="Bowler C."/>
            <person name="Brownlee C."/>
            <person name="Cock J.M."/>
            <person name="Elias M."/>
            <person name="Gladyshev V.N."/>
            <person name="Groth M."/>
            <person name="Guda C."/>
            <person name="Hadaegh A."/>
            <person name="Iglesias-Rodriguez M.D."/>
            <person name="Jenkins J."/>
            <person name="Jones B.M."/>
            <person name="Lawson T."/>
            <person name="Leese F."/>
            <person name="Lindquist E."/>
            <person name="Lobanov A."/>
            <person name="Lomsadze A."/>
            <person name="Malik S.B."/>
            <person name="Marsh M.E."/>
            <person name="Mackinder L."/>
            <person name="Mock T."/>
            <person name="Mueller-Roeber B."/>
            <person name="Pagarete A."/>
            <person name="Parker M."/>
            <person name="Probert I."/>
            <person name="Quesneville H."/>
            <person name="Raines C."/>
            <person name="Rensing S.A."/>
            <person name="Riano-Pachon D.M."/>
            <person name="Richier S."/>
            <person name="Rokitta S."/>
            <person name="Shiraiwa Y."/>
            <person name="Soanes D.M."/>
            <person name="van der Giezen M."/>
            <person name="Wahlund T.M."/>
            <person name="Williams B."/>
            <person name="Wilson W."/>
            <person name="Wolfe G."/>
            <person name="Wurch L.L."/>
        </authorList>
    </citation>
    <scope>NUCLEOTIDE SEQUENCE</scope>
</reference>
<dbReference type="Pfam" id="PF00792">
    <property type="entry name" value="PI3K_C2"/>
    <property type="match status" value="1"/>
</dbReference>
<dbReference type="GO" id="GO:0016303">
    <property type="term" value="F:1-phosphatidylinositol-3-kinase activity"/>
    <property type="evidence" value="ECO:0007669"/>
    <property type="project" value="UniProtKB-EC"/>
</dbReference>
<dbReference type="GO" id="GO:0034271">
    <property type="term" value="C:phosphatidylinositol 3-kinase complex, class III, type I"/>
    <property type="evidence" value="ECO:0007669"/>
    <property type="project" value="TreeGrafter"/>
</dbReference>
<evidence type="ECO:0000256" key="7">
    <source>
        <dbReference type="ARBA" id="ARBA00023136"/>
    </source>
</evidence>
<feature type="region of interest" description="Disordered" evidence="10">
    <location>
        <begin position="536"/>
        <end position="560"/>
    </location>
</feature>
<evidence type="ECO:0000259" key="11">
    <source>
        <dbReference type="PROSITE" id="PS50290"/>
    </source>
</evidence>
<evidence type="ECO:0000256" key="6">
    <source>
        <dbReference type="ARBA" id="ARBA00022840"/>
    </source>
</evidence>
<dbReference type="GO" id="GO:0006897">
    <property type="term" value="P:endocytosis"/>
    <property type="evidence" value="ECO:0007669"/>
    <property type="project" value="TreeGrafter"/>
</dbReference>
<dbReference type="SMART" id="SM00142">
    <property type="entry name" value="PI3K_C2"/>
    <property type="match status" value="1"/>
</dbReference>
<organism evidence="14 15">
    <name type="scientific">Emiliania huxleyi (strain CCMP1516)</name>
    <dbReference type="NCBI Taxonomy" id="280463"/>
    <lineage>
        <taxon>Eukaryota</taxon>
        <taxon>Haptista</taxon>
        <taxon>Haptophyta</taxon>
        <taxon>Prymnesiophyceae</taxon>
        <taxon>Isochrysidales</taxon>
        <taxon>Noelaerhabdaceae</taxon>
        <taxon>Emiliania</taxon>
    </lineage>
</organism>
<dbReference type="PROSITE" id="PS51545">
    <property type="entry name" value="PIK_HELICAL"/>
    <property type="match status" value="1"/>
</dbReference>
<dbReference type="InterPro" id="IPR057756">
    <property type="entry name" value="PI3-kinase_type3/VPS34_cat"/>
</dbReference>
<keyword evidence="15" id="KW-1185">Reference proteome</keyword>
<dbReference type="SUPFAM" id="SSF49562">
    <property type="entry name" value="C2 domain (Calcium/lipid-binding domain, CaLB)"/>
    <property type="match status" value="1"/>
</dbReference>
<keyword evidence="5 8" id="KW-0418">Kinase</keyword>
<evidence type="ECO:0000259" key="12">
    <source>
        <dbReference type="PROSITE" id="PS51545"/>
    </source>
</evidence>
<keyword evidence="6 8" id="KW-0067">ATP-binding</keyword>
<feature type="domain" description="C2 PI3K-type" evidence="13">
    <location>
        <begin position="14"/>
        <end position="189"/>
    </location>
</feature>
<sequence>MAEGGFAYFRSSDVTLQVKLLVQQLHGSVPAMCASHPPLSYAAWLAGACGVAPHDLHISAQLLVHGMPLGQPERTYSAAGSKLRWNEWLSFTAKYCDLSADAALRISVYGTAGPREPVLIGTATAKLFDAASRLREGELQLALRLVPRFASGDGSSDPAGEEAGEEGRVRSKDEAALSRGSELAWLDKPTYQLIEARQLALHGRLSRHLLSIRLPDFEHPVLLHERSAALPPPFLQPPPPRPRALAQPPRLPPRASTPERAAAAADSPATPSSLPARPSEARGLLRGTPMTRPRHVHDMSMTRSSHGHTGLLCDGEVGRDSPALARHHRLARSLLSAGFARELKPDSEERRRLATLVALPPTTRLRDEERELVWKFRYALTEQPRALTKLLKCVDWSDPREAAHARQIASQWAPAEVGDLLELLGARCSRDVCEIQPRSSVARAARCSLALVRCSPGVRDECAPPGPSFVSAPAWVRQCAVDGLRLRASDEQLVAYLLPLVQAVQYEARLPLPPDEAPLGALLVSRAVASVQRAAAAAPAAAPPPPPQPPPTGRAGSGGLGEVGTALLGGLSHAVRGSIGGAAPPAAPAPPAAAAGIAESRRERCSPHAPRFAGSTLAGGGFSELAISLHWYISLERRDPRHGPHYAAVYDALHVGLAATPAGAALRSMLRRQEALVGALSAAAQALKAAGESRPKRIARLQAMFEKDAGPLAPLRSLDAPLILPLDPTAAVVGALPERSTVFKSALSPISVTFRALLRPPAGSGGGASSSTSSDGGGGGSYAIIFKSGDDLRQDQMVLAMLRLMDSLLRAQGLDLQLTAYRVLATAPSEGMVERVAACAPLADILKEQRGDIRRFLAQFHPDSSAPYGIAPAVLERFVKSCAGYCVAMYLMGVGDRHLDNLMLRTDGALFHIDFGYILGRDPKPFPPPMKLCKEMVEAMGGADSRLYERFRVLCCEAFNILRASSNLILNLLLLMVDAGVADLKTEQDVLKVTEKLRLDLSDEEAALYFQELISESVSSLFPQINETIHRWAQYWRS</sequence>
<dbReference type="PROSITE" id="PS50290">
    <property type="entry name" value="PI3_4_KINASE_3"/>
    <property type="match status" value="1"/>
</dbReference>
<dbReference type="GO" id="GO:0000045">
    <property type="term" value="P:autophagosome assembly"/>
    <property type="evidence" value="ECO:0007669"/>
    <property type="project" value="TreeGrafter"/>
</dbReference>
<dbReference type="RefSeq" id="XP_005776813.1">
    <property type="nucleotide sequence ID" value="XM_005776756.1"/>
</dbReference>
<comment type="similarity">
    <text evidence="8 9">Belongs to the PI3/PI4-kinase family.</text>
</comment>
<feature type="compositionally biased region" description="Pro residues" evidence="10">
    <location>
        <begin position="541"/>
        <end position="552"/>
    </location>
</feature>
<evidence type="ECO:0000313" key="14">
    <source>
        <dbReference type="EnsemblProtists" id="EOD24384"/>
    </source>
</evidence>
<accession>A0A0D3JLJ9</accession>
<dbReference type="PROSITE" id="PS51547">
    <property type="entry name" value="C2_PI3K"/>
    <property type="match status" value="1"/>
</dbReference>
<dbReference type="eggNOG" id="KOG0906">
    <property type="taxonomic scope" value="Eukaryota"/>
</dbReference>
<evidence type="ECO:0000256" key="9">
    <source>
        <dbReference type="PROSITE-ProRule" id="PRU00880"/>
    </source>
</evidence>
<dbReference type="InterPro" id="IPR015433">
    <property type="entry name" value="PI3/4_kinase"/>
</dbReference>
<evidence type="ECO:0000256" key="10">
    <source>
        <dbReference type="SAM" id="MobiDB-lite"/>
    </source>
</evidence>
<dbReference type="AlphaFoldDB" id="A0A0D3JLJ9"/>
<dbReference type="Gene3D" id="2.60.40.150">
    <property type="entry name" value="C2 domain"/>
    <property type="match status" value="1"/>
</dbReference>
<keyword evidence="4 8" id="KW-0547">Nucleotide-binding</keyword>
<protein>
    <recommendedName>
        <fullName evidence="2">phosphatidylinositol 3-kinase</fullName>
        <ecNumber evidence="2">2.7.1.137</ecNumber>
    </recommendedName>
</protein>
<evidence type="ECO:0000256" key="8">
    <source>
        <dbReference type="PIRNR" id="PIRNR000587"/>
    </source>
</evidence>
<dbReference type="GO" id="GO:0000407">
    <property type="term" value="C:phagophore assembly site"/>
    <property type="evidence" value="ECO:0007669"/>
    <property type="project" value="TreeGrafter"/>
</dbReference>
<dbReference type="STRING" id="2903.R1EU42"/>
<dbReference type="GeneID" id="17269912"/>
<evidence type="ECO:0000259" key="13">
    <source>
        <dbReference type="PROSITE" id="PS51547"/>
    </source>
</evidence>
<dbReference type="GO" id="GO:0005777">
    <property type="term" value="C:peroxisome"/>
    <property type="evidence" value="ECO:0007669"/>
    <property type="project" value="TreeGrafter"/>
</dbReference>
<dbReference type="InterPro" id="IPR016024">
    <property type="entry name" value="ARM-type_fold"/>
</dbReference>
<dbReference type="InterPro" id="IPR011009">
    <property type="entry name" value="Kinase-like_dom_sf"/>
</dbReference>
<evidence type="ECO:0000256" key="3">
    <source>
        <dbReference type="ARBA" id="ARBA00022679"/>
    </source>
</evidence>
<evidence type="ECO:0000256" key="4">
    <source>
        <dbReference type="ARBA" id="ARBA00022741"/>
    </source>
</evidence>
<dbReference type="InterPro" id="IPR042236">
    <property type="entry name" value="PI3K_accessory_sf"/>
</dbReference>
<feature type="region of interest" description="Disordered" evidence="10">
    <location>
        <begin position="230"/>
        <end position="308"/>
    </location>
</feature>
<dbReference type="EnsemblProtists" id="EOD24384">
    <property type="protein sequence ID" value="EOD24384"/>
    <property type="gene ID" value="EMIHUDRAFT_631972"/>
</dbReference>
<dbReference type="FunFam" id="3.30.1010.10:FF:000016">
    <property type="entry name" value="Phosphatidylinositol 3-kinase catalytic subunit type 3"/>
    <property type="match status" value="1"/>
</dbReference>
<dbReference type="Gene3D" id="1.25.40.70">
    <property type="entry name" value="Phosphatidylinositol 3-kinase, accessory domain (PIK)"/>
    <property type="match status" value="1"/>
</dbReference>
<evidence type="ECO:0000256" key="1">
    <source>
        <dbReference type="ARBA" id="ARBA00004184"/>
    </source>
</evidence>
<dbReference type="InterPro" id="IPR001263">
    <property type="entry name" value="PI3K_accessory_dom"/>
</dbReference>
<feature type="compositionally biased region" description="Basic and acidic residues" evidence="10">
    <location>
        <begin position="165"/>
        <end position="175"/>
    </location>
</feature>
<dbReference type="PANTHER" id="PTHR10048">
    <property type="entry name" value="PHOSPHATIDYLINOSITOL KINASE"/>
    <property type="match status" value="1"/>
</dbReference>
<dbReference type="Proteomes" id="UP000013827">
    <property type="component" value="Unassembled WGS sequence"/>
</dbReference>
<dbReference type="KEGG" id="ehx:EMIHUDRAFT_631972"/>
<dbReference type="InterPro" id="IPR036940">
    <property type="entry name" value="PI3/4_kinase_cat_sf"/>
</dbReference>
<dbReference type="GO" id="GO:0005768">
    <property type="term" value="C:endosome"/>
    <property type="evidence" value="ECO:0007669"/>
    <property type="project" value="TreeGrafter"/>
</dbReference>
<dbReference type="SUPFAM" id="SSF48371">
    <property type="entry name" value="ARM repeat"/>
    <property type="match status" value="1"/>
</dbReference>
<evidence type="ECO:0000256" key="2">
    <source>
        <dbReference type="ARBA" id="ARBA00012073"/>
    </source>
</evidence>
<dbReference type="GO" id="GO:0005524">
    <property type="term" value="F:ATP binding"/>
    <property type="evidence" value="ECO:0007669"/>
    <property type="project" value="UniProtKB-UniRule"/>
</dbReference>
<proteinExistence type="inferred from homology"/>
<dbReference type="Pfam" id="PF00613">
    <property type="entry name" value="PI3Ka"/>
    <property type="match status" value="1"/>
</dbReference>
<name>A0A0D3JLJ9_EMIH1</name>
<dbReference type="InterPro" id="IPR000403">
    <property type="entry name" value="PI3/4_kinase_cat_dom"/>
</dbReference>
<dbReference type="Gene3D" id="1.10.1070.11">
    <property type="entry name" value="Phosphatidylinositol 3-/4-kinase, catalytic domain"/>
    <property type="match status" value="1"/>
</dbReference>
<feature type="region of interest" description="Disordered" evidence="10">
    <location>
        <begin position="151"/>
        <end position="175"/>
    </location>
</feature>
<dbReference type="FunFam" id="1.10.1070.11:FF:000002">
    <property type="entry name" value="Phosphatidylinositol 3-kinase catalytic subunit type 3"/>
    <property type="match status" value="1"/>
</dbReference>
<dbReference type="SUPFAM" id="SSF56112">
    <property type="entry name" value="Protein kinase-like (PK-like)"/>
    <property type="match status" value="1"/>
</dbReference>
<evidence type="ECO:0000256" key="5">
    <source>
        <dbReference type="ARBA" id="ARBA00022777"/>
    </source>
</evidence>
<feature type="compositionally biased region" description="Low complexity" evidence="10">
    <location>
        <begin position="243"/>
        <end position="276"/>
    </location>
</feature>
<dbReference type="InterPro" id="IPR035892">
    <property type="entry name" value="C2_domain_sf"/>
</dbReference>
<keyword evidence="7" id="KW-0472">Membrane</keyword>
<feature type="compositionally biased region" description="Pro residues" evidence="10">
    <location>
        <begin position="230"/>
        <end position="242"/>
    </location>
</feature>
<dbReference type="Gene3D" id="3.30.1010.10">
    <property type="entry name" value="Phosphatidylinositol 3-kinase Catalytic Subunit, Chain A, domain 4"/>
    <property type="match status" value="1"/>
</dbReference>
<dbReference type="SMART" id="SM00145">
    <property type="entry name" value="PI3Ka"/>
    <property type="match status" value="1"/>
</dbReference>
<comment type="subcellular location">
    <subcellularLocation>
        <location evidence="1">Endomembrane system</location>
        <topology evidence="1">Peripheral membrane protein</topology>
    </subcellularLocation>
</comment>
<dbReference type="InterPro" id="IPR018936">
    <property type="entry name" value="PI3/4_kinase_CS"/>
</dbReference>
<feature type="domain" description="PIK helical" evidence="12">
    <location>
        <begin position="340"/>
        <end position="656"/>
    </location>
</feature>
<feature type="region of interest" description="Disordered" evidence="10">
    <location>
        <begin position="582"/>
        <end position="613"/>
    </location>
</feature>
<dbReference type="Pfam" id="PF00454">
    <property type="entry name" value="PI3_PI4_kinase"/>
    <property type="match status" value="1"/>
</dbReference>
<dbReference type="PANTHER" id="PTHR10048:SF7">
    <property type="entry name" value="PHOSPHATIDYLINOSITOL 3-KINASE CATALYTIC SUBUNIT TYPE 3"/>
    <property type="match status" value="1"/>
</dbReference>
<dbReference type="EC" id="2.7.1.137" evidence="2"/>
<dbReference type="InterPro" id="IPR002420">
    <property type="entry name" value="PI3K-type_C2_dom"/>
</dbReference>
<evidence type="ECO:0000313" key="15">
    <source>
        <dbReference type="Proteomes" id="UP000013827"/>
    </source>
</evidence>
<dbReference type="HOGENOM" id="CLU_004869_0_0_1"/>
<dbReference type="InterPro" id="IPR008290">
    <property type="entry name" value="PI3K_Vps34"/>
</dbReference>
<dbReference type="GO" id="GO:0034272">
    <property type="term" value="C:phosphatidylinositol 3-kinase complex, class III, type II"/>
    <property type="evidence" value="ECO:0007669"/>
    <property type="project" value="TreeGrafter"/>
</dbReference>
<dbReference type="PaxDb" id="2903-EOD24384"/>
<keyword evidence="3 8" id="KW-0808">Transferase</keyword>
<dbReference type="GO" id="GO:0048015">
    <property type="term" value="P:phosphatidylinositol-mediated signaling"/>
    <property type="evidence" value="ECO:0007669"/>
    <property type="project" value="TreeGrafter"/>
</dbReference>
<dbReference type="CDD" id="cd00896">
    <property type="entry name" value="PI3Kc_III"/>
    <property type="match status" value="1"/>
</dbReference>